<evidence type="ECO:0000313" key="2">
    <source>
        <dbReference type="Proteomes" id="UP000024635"/>
    </source>
</evidence>
<gene>
    <name evidence="1" type="primary">Acey_s0648.g1107</name>
    <name evidence="1" type="ORF">Y032_0648g1107</name>
</gene>
<organism evidence="1 2">
    <name type="scientific">Ancylostoma ceylanicum</name>
    <dbReference type="NCBI Taxonomy" id="53326"/>
    <lineage>
        <taxon>Eukaryota</taxon>
        <taxon>Metazoa</taxon>
        <taxon>Ecdysozoa</taxon>
        <taxon>Nematoda</taxon>
        <taxon>Chromadorea</taxon>
        <taxon>Rhabditida</taxon>
        <taxon>Rhabditina</taxon>
        <taxon>Rhabditomorpha</taxon>
        <taxon>Strongyloidea</taxon>
        <taxon>Ancylostomatidae</taxon>
        <taxon>Ancylostomatinae</taxon>
        <taxon>Ancylostoma</taxon>
    </lineage>
</organism>
<protein>
    <submittedName>
        <fullName evidence="1">Uncharacterized protein</fullName>
    </submittedName>
</protein>
<comment type="caution">
    <text evidence="1">The sequence shown here is derived from an EMBL/GenBank/DDBJ whole genome shotgun (WGS) entry which is preliminary data.</text>
</comment>
<dbReference type="EMBL" id="JARK01000248">
    <property type="protein sequence ID" value="EYC39631.1"/>
    <property type="molecule type" value="Genomic_DNA"/>
</dbReference>
<proteinExistence type="predicted"/>
<evidence type="ECO:0000313" key="1">
    <source>
        <dbReference type="EMBL" id="EYC39631.1"/>
    </source>
</evidence>
<dbReference type="Proteomes" id="UP000024635">
    <property type="component" value="Unassembled WGS sequence"/>
</dbReference>
<sequence length="124" mass="14649">MMTWIAGERGRLWITDRVGRLVVSYRRYTMRHDQDKPHRDSSGMRRSFPKMYRIDPATMSAHQLHKLFMEILEAGAVVPFTHPFRKYLLNVVDVLFGGEMPPCIARLRDQDDFISDLIRERDVI</sequence>
<dbReference type="OrthoDB" id="5814565at2759"/>
<dbReference type="STRING" id="53326.A0A016WJ63"/>
<reference evidence="2" key="1">
    <citation type="journal article" date="2015" name="Nat. Genet.">
        <title>The genome and transcriptome of the zoonotic hookworm Ancylostoma ceylanicum identify infection-specific gene families.</title>
        <authorList>
            <person name="Schwarz E.M."/>
            <person name="Hu Y."/>
            <person name="Antoshechkin I."/>
            <person name="Miller M.M."/>
            <person name="Sternberg P.W."/>
            <person name="Aroian R.V."/>
        </authorList>
    </citation>
    <scope>NUCLEOTIDE SEQUENCE</scope>
    <source>
        <strain evidence="2">HY135</strain>
    </source>
</reference>
<keyword evidence="2" id="KW-1185">Reference proteome</keyword>
<accession>A0A016WJ63</accession>
<dbReference type="AlphaFoldDB" id="A0A016WJ63"/>
<name>A0A016WJ63_9BILA</name>